<dbReference type="HOGENOM" id="CLU_042529_2_2_1"/>
<dbReference type="PANTHER" id="PTHR42801:SF23">
    <property type="entry name" value="PEROXIREDOXIN DOT5"/>
    <property type="match status" value="1"/>
</dbReference>
<keyword evidence="4" id="KW-0560">Oxidoreductase</keyword>
<dbReference type="SUPFAM" id="SSF52833">
    <property type="entry name" value="Thioredoxin-like"/>
    <property type="match status" value="1"/>
</dbReference>
<dbReference type="GO" id="GO:0005737">
    <property type="term" value="C:cytoplasm"/>
    <property type="evidence" value="ECO:0007669"/>
    <property type="project" value="TreeGrafter"/>
</dbReference>
<dbReference type="GO" id="GO:0034599">
    <property type="term" value="P:cellular response to oxidative stress"/>
    <property type="evidence" value="ECO:0007669"/>
    <property type="project" value="TreeGrafter"/>
</dbReference>
<dbReference type="GO" id="GO:0045454">
    <property type="term" value="P:cell redox homeostasis"/>
    <property type="evidence" value="ECO:0007669"/>
    <property type="project" value="TreeGrafter"/>
</dbReference>
<feature type="region of interest" description="Disordered" evidence="10">
    <location>
        <begin position="1"/>
        <end position="84"/>
    </location>
</feature>
<dbReference type="Gene3D" id="3.40.30.10">
    <property type="entry name" value="Glutaredoxin"/>
    <property type="match status" value="1"/>
</dbReference>
<feature type="domain" description="Thioredoxin" evidence="11">
    <location>
        <begin position="85"/>
        <end position="227"/>
    </location>
</feature>
<keyword evidence="6" id="KW-0676">Redox-active center</keyword>
<evidence type="ECO:0000256" key="8">
    <source>
        <dbReference type="ARBA" id="ARBA00038489"/>
    </source>
</evidence>
<comment type="catalytic activity">
    <reaction evidence="9">
        <text>a hydroperoxide + [thioredoxin]-dithiol = an alcohol + [thioredoxin]-disulfide + H2O</text>
        <dbReference type="Rhea" id="RHEA:62620"/>
        <dbReference type="Rhea" id="RHEA-COMP:10698"/>
        <dbReference type="Rhea" id="RHEA-COMP:10700"/>
        <dbReference type="ChEBI" id="CHEBI:15377"/>
        <dbReference type="ChEBI" id="CHEBI:29950"/>
        <dbReference type="ChEBI" id="CHEBI:30879"/>
        <dbReference type="ChEBI" id="CHEBI:35924"/>
        <dbReference type="ChEBI" id="CHEBI:50058"/>
        <dbReference type="EC" id="1.11.1.24"/>
    </reaction>
</comment>
<evidence type="ECO:0000259" key="11">
    <source>
        <dbReference type="PROSITE" id="PS51352"/>
    </source>
</evidence>
<dbReference type="AlphaFoldDB" id="A0A061H5V4"/>
<evidence type="ECO:0000256" key="9">
    <source>
        <dbReference type="ARBA" id="ARBA00049091"/>
    </source>
</evidence>
<dbReference type="eggNOG" id="KOG0855">
    <property type="taxonomic scope" value="Eukaryota"/>
</dbReference>
<evidence type="ECO:0000256" key="1">
    <source>
        <dbReference type="ARBA" id="ARBA00013017"/>
    </source>
</evidence>
<dbReference type="InterPro" id="IPR036249">
    <property type="entry name" value="Thioredoxin-like_sf"/>
</dbReference>
<feature type="compositionally biased region" description="Low complexity" evidence="10">
    <location>
        <begin position="21"/>
        <end position="52"/>
    </location>
</feature>
<dbReference type="PROSITE" id="PS51352">
    <property type="entry name" value="THIOREDOXIN_2"/>
    <property type="match status" value="1"/>
</dbReference>
<dbReference type="GO" id="GO:0008379">
    <property type="term" value="F:thioredoxin peroxidase activity"/>
    <property type="evidence" value="ECO:0007669"/>
    <property type="project" value="TreeGrafter"/>
</dbReference>
<dbReference type="PANTHER" id="PTHR42801">
    <property type="entry name" value="THIOREDOXIN-DEPENDENT PEROXIDE REDUCTASE"/>
    <property type="match status" value="1"/>
</dbReference>
<protein>
    <recommendedName>
        <fullName evidence="1">thioredoxin-dependent peroxiredoxin</fullName>
        <ecNumber evidence="1">1.11.1.24</ecNumber>
    </recommendedName>
    <alternativeName>
        <fullName evidence="7">Thioredoxin peroxidase</fullName>
    </alternativeName>
</protein>
<dbReference type="CDD" id="cd03017">
    <property type="entry name" value="PRX_BCP"/>
    <property type="match status" value="1"/>
</dbReference>
<gene>
    <name evidence="12" type="ORF">PFL1_04320</name>
</gene>
<dbReference type="GeneID" id="19318425"/>
<evidence type="ECO:0000256" key="4">
    <source>
        <dbReference type="ARBA" id="ARBA00023002"/>
    </source>
</evidence>
<dbReference type="EMBL" id="KE361636">
    <property type="protein sequence ID" value="EPQ27993.1"/>
    <property type="molecule type" value="Genomic_DNA"/>
</dbReference>
<dbReference type="Proteomes" id="UP000053664">
    <property type="component" value="Unassembled WGS sequence"/>
</dbReference>
<proteinExistence type="inferred from homology"/>
<keyword evidence="3" id="KW-0049">Antioxidant</keyword>
<dbReference type="RefSeq" id="XP_007880037.1">
    <property type="nucleotide sequence ID" value="XM_007881846.1"/>
</dbReference>
<feature type="compositionally biased region" description="Low complexity" evidence="10">
    <location>
        <begin position="72"/>
        <end position="82"/>
    </location>
</feature>
<dbReference type="KEGG" id="pfp:PFL1_04320"/>
<evidence type="ECO:0000256" key="2">
    <source>
        <dbReference type="ARBA" id="ARBA00022559"/>
    </source>
</evidence>
<dbReference type="EC" id="1.11.1.24" evidence="1"/>
<dbReference type="InterPro" id="IPR050924">
    <property type="entry name" value="Peroxiredoxin_BCP/PrxQ"/>
</dbReference>
<evidence type="ECO:0000256" key="5">
    <source>
        <dbReference type="ARBA" id="ARBA00023157"/>
    </source>
</evidence>
<evidence type="ECO:0000313" key="13">
    <source>
        <dbReference type="Proteomes" id="UP000053664"/>
    </source>
</evidence>
<evidence type="ECO:0000256" key="7">
    <source>
        <dbReference type="ARBA" id="ARBA00032824"/>
    </source>
</evidence>
<keyword evidence="5" id="KW-1015">Disulfide bond</keyword>
<dbReference type="OrthoDB" id="338622at2759"/>
<accession>A0A061H5V4</accession>
<reference evidence="12 13" key="1">
    <citation type="journal article" date="2013" name="Plant Cell">
        <title>The transition from a phytopathogenic smut ancestor to an anamorphic biocontrol agent deciphered by comparative whole-genome analysis.</title>
        <authorList>
            <person name="Lefebvre F."/>
            <person name="Joly D.L."/>
            <person name="Labbe C."/>
            <person name="Teichmann B."/>
            <person name="Linning R."/>
            <person name="Belzile F."/>
            <person name="Bakkeren G."/>
            <person name="Belanger R.R."/>
        </authorList>
    </citation>
    <scope>NUCLEOTIDE SEQUENCE [LARGE SCALE GENOMIC DNA]</scope>
    <source>
        <strain evidence="12 13">PF-1</strain>
    </source>
</reference>
<dbReference type="InterPro" id="IPR000866">
    <property type="entry name" value="AhpC/TSA"/>
</dbReference>
<evidence type="ECO:0000256" key="3">
    <source>
        <dbReference type="ARBA" id="ARBA00022862"/>
    </source>
</evidence>
<name>A0A061H5V4_9BASI</name>
<evidence type="ECO:0000313" key="12">
    <source>
        <dbReference type="EMBL" id="EPQ27993.1"/>
    </source>
</evidence>
<comment type="similarity">
    <text evidence="8">Belongs to the peroxiredoxin family. BCP/PrxQ subfamily.</text>
</comment>
<organism evidence="12 13">
    <name type="scientific">Pseudozyma flocculosa PF-1</name>
    <dbReference type="NCBI Taxonomy" id="1277687"/>
    <lineage>
        <taxon>Eukaryota</taxon>
        <taxon>Fungi</taxon>
        <taxon>Dikarya</taxon>
        <taxon>Basidiomycota</taxon>
        <taxon>Ustilaginomycotina</taxon>
        <taxon>Ustilaginomycetes</taxon>
        <taxon>Ustilaginales</taxon>
        <taxon>Ustilaginaceae</taxon>
        <taxon>Pseudozyma</taxon>
    </lineage>
</organism>
<evidence type="ECO:0000256" key="6">
    <source>
        <dbReference type="ARBA" id="ARBA00023284"/>
    </source>
</evidence>
<evidence type="ECO:0000256" key="10">
    <source>
        <dbReference type="SAM" id="MobiDB-lite"/>
    </source>
</evidence>
<sequence length="227" mass="23471">MAEPRRSSRVASRGNAASNGTAASTIASTKAAAPAAAAAAPKAKAKRPAASADADDKTSAAADETASKKSKPTPAAAASASSGVLTVGSPLPSLSLITTSDAKVDPSTFRKTVIFTYPRANTSGCTTQAKAYRDAYDKYTDAGYAVYGLSNDGVTPLKNWKDKLGIKFELISDPKRDLVGALTGSKDKTRRSHFVIDEDGKLALSKLSVKPPESSSDALAFIQKSNK</sequence>
<dbReference type="InterPro" id="IPR013766">
    <property type="entry name" value="Thioredoxin_domain"/>
</dbReference>
<keyword evidence="2" id="KW-0575">Peroxidase</keyword>
<dbReference type="Pfam" id="PF00578">
    <property type="entry name" value="AhpC-TSA"/>
    <property type="match status" value="1"/>
</dbReference>